<dbReference type="PROSITE" id="PS00028">
    <property type="entry name" value="ZINC_FINGER_C2H2_1"/>
    <property type="match status" value="1"/>
</dbReference>
<sequence>LLLPPGLSSISHQPNMSRLEKPKSRWPSPNSEIQEGSVAKILASRGVTMTRVQASPSQQNLAVARQNLPHSQGRSVGRTVDHNAPLIDLNHRSRGKISYKCNVCRAEYPTLRRMLLHKQTYHKVAQGSEMALP</sequence>
<proteinExistence type="predicted"/>
<feature type="domain" description="C2H2-type" evidence="2">
    <location>
        <begin position="101"/>
        <end position="122"/>
    </location>
</feature>
<dbReference type="EMBL" id="GECU01013778">
    <property type="protein sequence ID" value="JAS93928.1"/>
    <property type="molecule type" value="Transcribed_RNA"/>
</dbReference>
<gene>
    <name evidence="3" type="ORF">g.1316</name>
</gene>
<name>A0A1B6J452_9HEMI</name>
<feature type="non-terminal residue" evidence="3">
    <location>
        <position position="1"/>
    </location>
</feature>
<dbReference type="AlphaFoldDB" id="A0A1B6J452"/>
<reference evidence="3" key="1">
    <citation type="submission" date="2015-11" db="EMBL/GenBank/DDBJ databases">
        <title>De novo transcriptome assembly of four potential Pierce s Disease insect vectors from Arizona vineyards.</title>
        <authorList>
            <person name="Tassone E.E."/>
        </authorList>
    </citation>
    <scope>NUCLEOTIDE SEQUENCE</scope>
</reference>
<evidence type="ECO:0000259" key="2">
    <source>
        <dbReference type="PROSITE" id="PS00028"/>
    </source>
</evidence>
<evidence type="ECO:0000313" key="3">
    <source>
        <dbReference type="EMBL" id="JAS93928.1"/>
    </source>
</evidence>
<dbReference type="InterPro" id="IPR013087">
    <property type="entry name" value="Znf_C2H2_type"/>
</dbReference>
<feature type="non-terminal residue" evidence="3">
    <location>
        <position position="133"/>
    </location>
</feature>
<feature type="region of interest" description="Disordered" evidence="1">
    <location>
        <begin position="1"/>
        <end position="33"/>
    </location>
</feature>
<evidence type="ECO:0000256" key="1">
    <source>
        <dbReference type="SAM" id="MobiDB-lite"/>
    </source>
</evidence>
<accession>A0A1B6J452</accession>
<protein>
    <recommendedName>
        <fullName evidence="2">C2H2-type domain-containing protein</fullName>
    </recommendedName>
</protein>
<organism evidence="3">
    <name type="scientific">Homalodisca liturata</name>
    <dbReference type="NCBI Taxonomy" id="320908"/>
    <lineage>
        <taxon>Eukaryota</taxon>
        <taxon>Metazoa</taxon>
        <taxon>Ecdysozoa</taxon>
        <taxon>Arthropoda</taxon>
        <taxon>Hexapoda</taxon>
        <taxon>Insecta</taxon>
        <taxon>Pterygota</taxon>
        <taxon>Neoptera</taxon>
        <taxon>Paraneoptera</taxon>
        <taxon>Hemiptera</taxon>
        <taxon>Auchenorrhyncha</taxon>
        <taxon>Membracoidea</taxon>
        <taxon>Cicadellidae</taxon>
        <taxon>Cicadellinae</taxon>
        <taxon>Proconiini</taxon>
        <taxon>Homalodisca</taxon>
    </lineage>
</organism>